<dbReference type="Proteomes" id="UP000265719">
    <property type="component" value="Chromosome"/>
</dbReference>
<name>A0A399G4L6_9ACTN</name>
<keyword evidence="2" id="KW-1185">Reference proteome</keyword>
<dbReference type="RefSeq" id="WP_068692503.1">
    <property type="nucleotide sequence ID" value="NZ_CP063196.1"/>
</dbReference>
<dbReference type="PANTHER" id="PTHR43798">
    <property type="entry name" value="MONOACYLGLYCEROL LIPASE"/>
    <property type="match status" value="1"/>
</dbReference>
<dbReference type="SUPFAM" id="SSF53474">
    <property type="entry name" value="alpha/beta-Hydrolases"/>
    <property type="match status" value="1"/>
</dbReference>
<dbReference type="KEGG" id="thao:NI17_006210"/>
<protein>
    <submittedName>
        <fullName evidence="1">Alpha/beta fold hydrolase</fullName>
    </submittedName>
</protein>
<accession>A0A399G4L6</accession>
<dbReference type="InterPro" id="IPR029058">
    <property type="entry name" value="AB_hydrolase_fold"/>
</dbReference>
<sequence length="256" mass="26450">MTEYFAHITKGNGPGLLLAHGAGGGVEANFGPVLDDLAATHTVVGADYPGSGRTPRAEGPLDLDELADTLVDTAVAAGVERFTVLGYSLGTAVAVRAAARHPERVTALVLTAGFARLDNRSRLAVDVWRALLDGDPRLTARYLTLAAAGDAFLNALDPAVLEGAVEALAASLPEGSREQADLAAAVDTRADLPGIRVPTLVVAATRDALVSPDLSRELAEHIPGARLVEIAAGHSVATEARDEWLAAVRDFLADVG</sequence>
<dbReference type="EMBL" id="CP063196">
    <property type="protein sequence ID" value="UOE20782.1"/>
    <property type="molecule type" value="Genomic_DNA"/>
</dbReference>
<dbReference type="InterPro" id="IPR000073">
    <property type="entry name" value="AB_hydrolase_1"/>
</dbReference>
<reference evidence="1" key="1">
    <citation type="submission" date="2020-10" db="EMBL/GenBank/DDBJ databases">
        <title>De novo genome project of the cellulose decomposer Thermobifida halotolerans type strain.</title>
        <authorList>
            <person name="Nagy I."/>
            <person name="Horvath B."/>
            <person name="Kukolya J."/>
            <person name="Nagy I."/>
            <person name="Orsini M."/>
        </authorList>
    </citation>
    <scope>NUCLEOTIDE SEQUENCE</scope>
    <source>
        <strain evidence="1">DSM 44931</strain>
    </source>
</reference>
<evidence type="ECO:0000313" key="2">
    <source>
        <dbReference type="Proteomes" id="UP000265719"/>
    </source>
</evidence>
<dbReference type="PRINTS" id="PR00111">
    <property type="entry name" value="ABHYDROLASE"/>
</dbReference>
<dbReference type="Gene3D" id="3.40.50.1820">
    <property type="entry name" value="alpha/beta hydrolase"/>
    <property type="match status" value="1"/>
</dbReference>
<keyword evidence="1" id="KW-0378">Hydrolase</keyword>
<organism evidence="1 2">
    <name type="scientific">Thermobifida halotolerans</name>
    <dbReference type="NCBI Taxonomy" id="483545"/>
    <lineage>
        <taxon>Bacteria</taxon>
        <taxon>Bacillati</taxon>
        <taxon>Actinomycetota</taxon>
        <taxon>Actinomycetes</taxon>
        <taxon>Streptosporangiales</taxon>
        <taxon>Nocardiopsidaceae</taxon>
        <taxon>Thermobifida</taxon>
    </lineage>
</organism>
<dbReference type="Pfam" id="PF00561">
    <property type="entry name" value="Abhydrolase_1"/>
    <property type="match status" value="1"/>
</dbReference>
<dbReference type="InterPro" id="IPR050266">
    <property type="entry name" value="AB_hydrolase_sf"/>
</dbReference>
<gene>
    <name evidence="1" type="ORF">NI17_006210</name>
</gene>
<dbReference type="AlphaFoldDB" id="A0A399G4L6"/>
<evidence type="ECO:0000313" key="1">
    <source>
        <dbReference type="EMBL" id="UOE20782.1"/>
    </source>
</evidence>
<dbReference type="OrthoDB" id="4944883at2"/>
<dbReference type="GO" id="GO:0016787">
    <property type="term" value="F:hydrolase activity"/>
    <property type="evidence" value="ECO:0007669"/>
    <property type="project" value="UniProtKB-KW"/>
</dbReference>
<proteinExistence type="predicted"/>